<proteinExistence type="predicted"/>
<protein>
    <submittedName>
        <fullName evidence="2">Uncharacterized protein</fullName>
    </submittedName>
</protein>
<dbReference type="AlphaFoldDB" id="A0A9P6NN83"/>
<reference evidence="2" key="1">
    <citation type="submission" date="2013-11" db="EMBL/GenBank/DDBJ databases">
        <title>Genome sequence of the fusiform rust pathogen reveals effectors for host alternation and coevolution with pine.</title>
        <authorList>
            <consortium name="DOE Joint Genome Institute"/>
            <person name="Smith K."/>
            <person name="Pendleton A."/>
            <person name="Kubisiak T."/>
            <person name="Anderson C."/>
            <person name="Salamov A."/>
            <person name="Aerts A."/>
            <person name="Riley R."/>
            <person name="Clum A."/>
            <person name="Lindquist E."/>
            <person name="Ence D."/>
            <person name="Campbell M."/>
            <person name="Kronenberg Z."/>
            <person name="Feau N."/>
            <person name="Dhillon B."/>
            <person name="Hamelin R."/>
            <person name="Burleigh J."/>
            <person name="Smith J."/>
            <person name="Yandell M."/>
            <person name="Nelson C."/>
            <person name="Grigoriev I."/>
            <person name="Davis J."/>
        </authorList>
    </citation>
    <scope>NUCLEOTIDE SEQUENCE</scope>
    <source>
        <strain evidence="2">G11</strain>
    </source>
</reference>
<evidence type="ECO:0000313" key="3">
    <source>
        <dbReference type="Proteomes" id="UP000886653"/>
    </source>
</evidence>
<dbReference type="Pfam" id="PF14223">
    <property type="entry name" value="Retrotran_gag_2"/>
    <property type="match status" value="1"/>
</dbReference>
<feature type="region of interest" description="Disordered" evidence="1">
    <location>
        <begin position="1"/>
        <end position="28"/>
    </location>
</feature>
<dbReference type="PANTHER" id="PTHR33246">
    <property type="entry name" value="CCHC-TYPE DOMAIN-CONTAINING PROTEIN"/>
    <property type="match status" value="1"/>
</dbReference>
<dbReference type="EMBL" id="MU167259">
    <property type="protein sequence ID" value="KAG0146566.1"/>
    <property type="molecule type" value="Genomic_DNA"/>
</dbReference>
<dbReference type="PANTHER" id="PTHR33246:SF51">
    <property type="entry name" value="MYB_SANT-LIKE DOMAIN-CONTAINING PROTEIN"/>
    <property type="match status" value="1"/>
</dbReference>
<gene>
    <name evidence="2" type="ORF">CROQUDRAFT_44200</name>
</gene>
<keyword evidence="3" id="KW-1185">Reference proteome</keyword>
<feature type="non-terminal residue" evidence="2">
    <location>
        <position position="204"/>
    </location>
</feature>
<dbReference type="Proteomes" id="UP000886653">
    <property type="component" value="Unassembled WGS sequence"/>
</dbReference>
<organism evidence="2 3">
    <name type="scientific">Cronartium quercuum f. sp. fusiforme G11</name>
    <dbReference type="NCBI Taxonomy" id="708437"/>
    <lineage>
        <taxon>Eukaryota</taxon>
        <taxon>Fungi</taxon>
        <taxon>Dikarya</taxon>
        <taxon>Basidiomycota</taxon>
        <taxon>Pucciniomycotina</taxon>
        <taxon>Pucciniomycetes</taxon>
        <taxon>Pucciniales</taxon>
        <taxon>Coleosporiaceae</taxon>
        <taxon>Cronartium</taxon>
    </lineage>
</organism>
<evidence type="ECO:0000256" key="1">
    <source>
        <dbReference type="SAM" id="MobiDB-lite"/>
    </source>
</evidence>
<name>A0A9P6NN83_9BASI</name>
<accession>A0A9P6NN83</accession>
<dbReference type="OrthoDB" id="2507040at2759"/>
<sequence length="204" mass="23017">MSGATQVKIPSESSSSSNTHKTIRITAPTKPGPDSNYLDWAFVARLHFRSAKLGYLLHPIDVKDRPGTWAEDNDIFCSTIAQIVEEPNSKYIRKFERDAYSMWNALQAAHEDQSSGGRVYWLHKLILKRMSSGEDITTHVANMHRIYERLDALITPMKPLTVDDIYAAALIISLPPEWHSVINPLLQKESLSSEAIKTLLENTN</sequence>
<comment type="caution">
    <text evidence="2">The sequence shown here is derived from an EMBL/GenBank/DDBJ whole genome shotgun (WGS) entry which is preliminary data.</text>
</comment>
<evidence type="ECO:0000313" key="2">
    <source>
        <dbReference type="EMBL" id="KAG0146566.1"/>
    </source>
</evidence>